<proteinExistence type="predicted"/>
<evidence type="ECO:0000313" key="2">
    <source>
        <dbReference type="EMBL" id="VVN38673.1"/>
    </source>
</evidence>
<gene>
    <name evidence="2" type="ORF">PS645_05265</name>
</gene>
<dbReference type="AlphaFoldDB" id="A0A5E6XBN7"/>
<dbReference type="Proteomes" id="UP000325607">
    <property type="component" value="Unassembled WGS sequence"/>
</dbReference>
<keyword evidence="1" id="KW-0732">Signal</keyword>
<organism evidence="2 3">
    <name type="scientific">Pseudomonas fluorescens</name>
    <dbReference type="NCBI Taxonomy" id="294"/>
    <lineage>
        <taxon>Bacteria</taxon>
        <taxon>Pseudomonadati</taxon>
        <taxon>Pseudomonadota</taxon>
        <taxon>Gammaproteobacteria</taxon>
        <taxon>Pseudomonadales</taxon>
        <taxon>Pseudomonadaceae</taxon>
        <taxon>Pseudomonas</taxon>
    </lineage>
</organism>
<accession>A0A5E6XBN7</accession>
<name>A0A5E6XBN7_PSEFL</name>
<evidence type="ECO:0008006" key="4">
    <source>
        <dbReference type="Google" id="ProtNLM"/>
    </source>
</evidence>
<feature type="chain" id="PRO_5023066102" description="Lipoprotein" evidence="1">
    <location>
        <begin position="32"/>
        <end position="150"/>
    </location>
</feature>
<sequence precursor="true">MAQLQRKQLEMNFKNLFLFASLSAAMSMATAGTLTMKAPPEGLRLLTSGGELNYGDKNLVLVGASSTYFSVTPVVGKDIVGLVTADHNEGIEWHYGNEIHCSLKGDYALEVEIVGFKKDICSNEHKDVYQLRTSGADDVVLSFVKRPKTE</sequence>
<dbReference type="EMBL" id="CABVGX010000076">
    <property type="protein sequence ID" value="VVN38673.1"/>
    <property type="molecule type" value="Genomic_DNA"/>
</dbReference>
<evidence type="ECO:0000313" key="3">
    <source>
        <dbReference type="Proteomes" id="UP000325607"/>
    </source>
</evidence>
<evidence type="ECO:0000256" key="1">
    <source>
        <dbReference type="SAM" id="SignalP"/>
    </source>
</evidence>
<reference evidence="2 3" key="1">
    <citation type="submission" date="2019-09" db="EMBL/GenBank/DDBJ databases">
        <authorList>
            <person name="Chandra G."/>
            <person name="Truman W A."/>
        </authorList>
    </citation>
    <scope>NUCLEOTIDE SEQUENCE [LARGE SCALE GENOMIC DNA]</scope>
    <source>
        <strain evidence="2">PS645</strain>
    </source>
</reference>
<feature type="signal peptide" evidence="1">
    <location>
        <begin position="1"/>
        <end position="31"/>
    </location>
</feature>
<protein>
    <recommendedName>
        <fullName evidence="4">Lipoprotein</fullName>
    </recommendedName>
</protein>